<dbReference type="STRING" id="1121306.SAMN02745196_02695"/>
<evidence type="ECO:0000256" key="5">
    <source>
        <dbReference type="ARBA" id="ARBA00022840"/>
    </source>
</evidence>
<dbReference type="InterPro" id="IPR027417">
    <property type="entry name" value="P-loop_NTPase"/>
</dbReference>
<evidence type="ECO:0000256" key="1">
    <source>
        <dbReference type="ARBA" id="ARBA00004777"/>
    </source>
</evidence>
<evidence type="ECO:0000313" key="10">
    <source>
        <dbReference type="Proteomes" id="UP000184526"/>
    </source>
</evidence>
<dbReference type="PROSITE" id="PS00722">
    <property type="entry name" value="FTHFS_2"/>
    <property type="match status" value="1"/>
</dbReference>
<feature type="binding site" evidence="8">
    <location>
        <begin position="65"/>
        <end position="72"/>
    </location>
    <ligand>
        <name>ATP</name>
        <dbReference type="ChEBI" id="CHEBI:30616"/>
    </ligand>
</feature>
<dbReference type="AlphaFoldDB" id="A0A1M5Y8T4"/>
<proteinExistence type="inferred from homology"/>
<dbReference type="FunFam" id="3.10.410.10:FF:000001">
    <property type="entry name" value="Putative formate--tetrahydrofolate ligase"/>
    <property type="match status" value="1"/>
</dbReference>
<organism evidence="9 10">
    <name type="scientific">Clostridium collagenovorans DSM 3089</name>
    <dbReference type="NCBI Taxonomy" id="1121306"/>
    <lineage>
        <taxon>Bacteria</taxon>
        <taxon>Bacillati</taxon>
        <taxon>Bacillota</taxon>
        <taxon>Clostridia</taxon>
        <taxon>Eubacteriales</taxon>
        <taxon>Clostridiaceae</taxon>
        <taxon>Clostridium</taxon>
    </lineage>
</organism>
<evidence type="ECO:0000313" key="9">
    <source>
        <dbReference type="EMBL" id="SHI07913.1"/>
    </source>
</evidence>
<dbReference type="GO" id="GO:0004329">
    <property type="term" value="F:formate-tetrahydrofolate ligase activity"/>
    <property type="evidence" value="ECO:0007669"/>
    <property type="project" value="UniProtKB-UniRule"/>
</dbReference>
<evidence type="ECO:0000256" key="2">
    <source>
        <dbReference type="ARBA" id="ARBA00022563"/>
    </source>
</evidence>
<dbReference type="Proteomes" id="UP000184526">
    <property type="component" value="Unassembled WGS sequence"/>
</dbReference>
<dbReference type="EMBL" id="FQXP01000012">
    <property type="protein sequence ID" value="SHI07913.1"/>
    <property type="molecule type" value="Genomic_DNA"/>
</dbReference>
<dbReference type="InterPro" id="IPR020628">
    <property type="entry name" value="Formate_THF_ligase_CS"/>
</dbReference>
<dbReference type="PROSITE" id="PS00721">
    <property type="entry name" value="FTHFS_1"/>
    <property type="match status" value="1"/>
</dbReference>
<evidence type="ECO:0000256" key="4">
    <source>
        <dbReference type="ARBA" id="ARBA00022741"/>
    </source>
</evidence>
<evidence type="ECO:0000256" key="3">
    <source>
        <dbReference type="ARBA" id="ARBA00022598"/>
    </source>
</evidence>
<keyword evidence="4 8" id="KW-0547">Nucleotide-binding</keyword>
<dbReference type="CDD" id="cd00477">
    <property type="entry name" value="FTHFS"/>
    <property type="match status" value="1"/>
</dbReference>
<dbReference type="GO" id="GO:0035999">
    <property type="term" value="P:tetrahydrofolate interconversion"/>
    <property type="evidence" value="ECO:0007669"/>
    <property type="project" value="UniProtKB-UniRule"/>
</dbReference>
<keyword evidence="2 8" id="KW-0554">One-carbon metabolism</keyword>
<gene>
    <name evidence="8" type="primary">fhs</name>
    <name evidence="9" type="ORF">SAMN02745196_02695</name>
</gene>
<reference evidence="9 10" key="1">
    <citation type="submission" date="2016-11" db="EMBL/GenBank/DDBJ databases">
        <authorList>
            <person name="Jaros S."/>
            <person name="Januszkiewicz K."/>
            <person name="Wedrychowicz H."/>
        </authorList>
    </citation>
    <scope>NUCLEOTIDE SEQUENCE [LARGE SCALE GENOMIC DNA]</scope>
    <source>
        <strain evidence="9 10">DSM 3089</strain>
    </source>
</reference>
<dbReference type="NCBIfam" id="NF010030">
    <property type="entry name" value="PRK13505.1"/>
    <property type="match status" value="1"/>
</dbReference>
<dbReference type="OrthoDB" id="9761733at2"/>
<dbReference type="Pfam" id="PF01268">
    <property type="entry name" value="FTHFS"/>
    <property type="match status" value="1"/>
</dbReference>
<dbReference type="HAMAP" id="MF_01543">
    <property type="entry name" value="FTHFS"/>
    <property type="match status" value="1"/>
</dbReference>
<comment type="similarity">
    <text evidence="7 8">Belongs to the formate--tetrahydrofolate ligase family.</text>
</comment>
<name>A0A1M5Y8T4_9CLOT</name>
<evidence type="ECO:0000256" key="7">
    <source>
        <dbReference type="ARBA" id="ARBA00061363"/>
    </source>
</evidence>
<dbReference type="Gene3D" id="3.30.1510.10">
    <property type="entry name" value="Domain 2, N(10)-formyltetrahydrofolate synthetase"/>
    <property type="match status" value="1"/>
</dbReference>
<keyword evidence="3 8" id="KW-0436">Ligase</keyword>
<dbReference type="EC" id="6.3.4.3" evidence="8"/>
<dbReference type="SUPFAM" id="SSF52540">
    <property type="entry name" value="P-loop containing nucleoside triphosphate hydrolases"/>
    <property type="match status" value="1"/>
</dbReference>
<comment type="pathway">
    <text evidence="1 8">One-carbon metabolism; tetrahydrofolate interconversion.</text>
</comment>
<dbReference type="FunFam" id="3.30.1510.10:FF:000001">
    <property type="entry name" value="Formate--tetrahydrofolate ligase"/>
    <property type="match status" value="1"/>
</dbReference>
<accession>A0A1M5Y8T4</accession>
<dbReference type="GO" id="GO:0005524">
    <property type="term" value="F:ATP binding"/>
    <property type="evidence" value="ECO:0007669"/>
    <property type="project" value="UniProtKB-UniRule"/>
</dbReference>
<dbReference type="RefSeq" id="WP_072832531.1">
    <property type="nucleotide sequence ID" value="NZ_FQXP01000012.1"/>
</dbReference>
<keyword evidence="10" id="KW-1185">Reference proteome</keyword>
<keyword evidence="5 8" id="KW-0067">ATP-binding</keyword>
<dbReference type="UniPathway" id="UPA00193"/>
<comment type="catalytic activity">
    <reaction evidence="6 8">
        <text>(6S)-5,6,7,8-tetrahydrofolate + formate + ATP = (6R)-10-formyltetrahydrofolate + ADP + phosphate</text>
        <dbReference type="Rhea" id="RHEA:20221"/>
        <dbReference type="ChEBI" id="CHEBI:15740"/>
        <dbReference type="ChEBI" id="CHEBI:30616"/>
        <dbReference type="ChEBI" id="CHEBI:43474"/>
        <dbReference type="ChEBI" id="CHEBI:57453"/>
        <dbReference type="ChEBI" id="CHEBI:195366"/>
        <dbReference type="ChEBI" id="CHEBI:456216"/>
        <dbReference type="EC" id="6.3.4.3"/>
    </reaction>
</comment>
<dbReference type="Gene3D" id="3.40.50.300">
    <property type="entry name" value="P-loop containing nucleotide triphosphate hydrolases"/>
    <property type="match status" value="1"/>
</dbReference>
<sequence>MKSDIQIAQEAQMQHVRLVAEKLGLSEDDIDLYGKYKCKISLDVLSKNSEKNNGHLILVTAINPTPAGEGKSTVTIGLSQALNKIGKNSVAVLREPSLGPVFGIKGGAAGGGYAQVVPMEDINLHFTGDMHAITAANNLLSAAIDNHIHQGNPLRIDSRKISFKRVMDMNDRALRDVVVGMGGKANGFLREDGFMITVASEIMAILCLSKDLMDLKERMGRILIGYNLDGEPVYCKELGVNGAMALLMKDAIKPNLVQTLENTPAIVHGGPFANIAHGCNSLIATNMGLKLSDYAVTEAGFGADLGAEKFFDIKCRYGELKPECVVIVATVRALKHHGGVKKEDLNTPNVEALAKGIVNLEKHIENVKKFGVKPVVAINRFVSDSEEEFKFIEDFCKSLDVEVALTDVWAKGGDGGIDLAHKVIDIIEKKESDFKVLYDEKLAIEEKINSIAKEIYGADGVDFDKVALNQIREIEKLGLDKLPICVAKTQNSLSDNGALIGRPTGFRVSVREVKLSNGAGFIVVLTGSIMTMPGLPKVPAANKMDILEDGTIVGLF</sequence>
<dbReference type="Gene3D" id="3.10.410.10">
    <property type="entry name" value="Formyltetrahydrofolate synthetase, domain 3"/>
    <property type="match status" value="1"/>
</dbReference>
<protein>
    <recommendedName>
        <fullName evidence="8">Formate--tetrahydrofolate ligase</fullName>
        <ecNumber evidence="8">6.3.4.3</ecNumber>
    </recommendedName>
    <alternativeName>
        <fullName evidence="8">Formyltetrahydrofolate synthetase</fullName>
        <shortName evidence="8">FHS</shortName>
        <shortName evidence="8">FTHFS</shortName>
    </alternativeName>
</protein>
<evidence type="ECO:0000256" key="8">
    <source>
        <dbReference type="HAMAP-Rule" id="MF_01543"/>
    </source>
</evidence>
<evidence type="ECO:0000256" key="6">
    <source>
        <dbReference type="ARBA" id="ARBA00049033"/>
    </source>
</evidence>
<dbReference type="InterPro" id="IPR000559">
    <property type="entry name" value="Formate_THF_ligase"/>
</dbReference>